<reference evidence="3" key="1">
    <citation type="journal article" date="2020" name="bioRxiv">
        <title>Comparative genomics of Chlamydomonas.</title>
        <authorList>
            <person name="Craig R.J."/>
            <person name="Hasan A.R."/>
            <person name="Ness R.W."/>
            <person name="Keightley P.D."/>
        </authorList>
    </citation>
    <scope>NUCLEOTIDE SEQUENCE</scope>
    <source>
        <strain evidence="3">CCAP 11/70</strain>
    </source>
</reference>
<comment type="caution">
    <text evidence="3">The sequence shown here is derived from an EMBL/GenBank/DDBJ whole genome shotgun (WGS) entry which is preliminary data.</text>
</comment>
<dbReference type="EMBL" id="JAEHOE010000080">
    <property type="protein sequence ID" value="KAG2488696.1"/>
    <property type="molecule type" value="Genomic_DNA"/>
</dbReference>
<evidence type="ECO:0000256" key="1">
    <source>
        <dbReference type="SAM" id="MobiDB-lite"/>
    </source>
</evidence>
<organism evidence="3 4">
    <name type="scientific">Edaphochlamys debaryana</name>
    <dbReference type="NCBI Taxonomy" id="47281"/>
    <lineage>
        <taxon>Eukaryota</taxon>
        <taxon>Viridiplantae</taxon>
        <taxon>Chlorophyta</taxon>
        <taxon>core chlorophytes</taxon>
        <taxon>Chlorophyceae</taxon>
        <taxon>CS clade</taxon>
        <taxon>Chlamydomonadales</taxon>
        <taxon>Chlamydomonadales incertae sedis</taxon>
        <taxon>Edaphochlamys</taxon>
    </lineage>
</organism>
<protein>
    <recommendedName>
        <fullName evidence="5">PI3K/PI4K catalytic domain-containing protein</fullName>
    </recommendedName>
</protein>
<feature type="signal peptide" evidence="2">
    <location>
        <begin position="1"/>
        <end position="25"/>
    </location>
</feature>
<sequence length="490" mass="54172">MGGRRHMAVVAVCAALLFIAHVAESALPHVDDCFLCQKCHTGDPPGRRLLARRGFRRKNTVRTVGRYTTNPNRTYVPFAGFKFQTAPRHEDFAGRKGKPNCTECYGCSTQLTPLGASPVKVFGKNVAPEVGASPEWLFLADLPDTPTTGRKAVVKVWCVPIDKVRGTFISGCQATADRAATAVQFLVAQQKVMEECGLMDVTIKVWPARVNAIVPGYGVHITWDGLWMERAPGLSLNMLSYGRTSPHMTEAVRGIFGDKLNGTRIVQAALFDGLSSQCDRHGQNVFMTDKGDITLIDNLQALTYDWQNCIMDSIFLPGTQKHAIIRWGGSIVWKAKGAKRKRSVNPMVVMDYRCFVEGGKIGTNYPPQVKQCLTKLAGMTPQTILKEYGFPHLESAAVLHSRAKAMITKGFEWALRYSEPRLQKAKAYRTQQPCCNLTIPLKGFTQCGHEWKDEIELPFGNPQSGGAWDRPYPDPGSYEGGTYLDEPAQA</sequence>
<name>A0A836BTM3_9CHLO</name>
<keyword evidence="2" id="KW-0732">Signal</keyword>
<feature type="chain" id="PRO_5033008284" description="PI3K/PI4K catalytic domain-containing protein" evidence="2">
    <location>
        <begin position="26"/>
        <end position="490"/>
    </location>
</feature>
<dbReference type="OrthoDB" id="524848at2759"/>
<proteinExistence type="predicted"/>
<keyword evidence="4" id="KW-1185">Reference proteome</keyword>
<evidence type="ECO:0000256" key="2">
    <source>
        <dbReference type="SAM" id="SignalP"/>
    </source>
</evidence>
<dbReference type="Proteomes" id="UP000612055">
    <property type="component" value="Unassembled WGS sequence"/>
</dbReference>
<gene>
    <name evidence="3" type="ORF">HYH03_012697</name>
</gene>
<evidence type="ECO:0008006" key="5">
    <source>
        <dbReference type="Google" id="ProtNLM"/>
    </source>
</evidence>
<accession>A0A836BTM3</accession>
<dbReference type="AlphaFoldDB" id="A0A836BTM3"/>
<evidence type="ECO:0000313" key="3">
    <source>
        <dbReference type="EMBL" id="KAG2488696.1"/>
    </source>
</evidence>
<feature type="region of interest" description="Disordered" evidence="1">
    <location>
        <begin position="460"/>
        <end position="490"/>
    </location>
</feature>
<evidence type="ECO:0000313" key="4">
    <source>
        <dbReference type="Proteomes" id="UP000612055"/>
    </source>
</evidence>